<dbReference type="Proteomes" id="UP000075635">
    <property type="component" value="Unassembled WGS sequence"/>
</dbReference>
<dbReference type="AlphaFoldDB" id="A0A150S4W4"/>
<dbReference type="Gene3D" id="3.40.50.150">
    <property type="entry name" value="Vaccinia Virus protein VP39"/>
    <property type="match status" value="1"/>
</dbReference>
<reference evidence="1 2" key="1">
    <citation type="submission" date="2014-02" db="EMBL/GenBank/DDBJ databases">
        <title>The small core and large imbalanced accessory genome model reveals a collaborative survival strategy of Sorangium cellulosum strains in nature.</title>
        <authorList>
            <person name="Han K."/>
            <person name="Peng R."/>
            <person name="Blom J."/>
            <person name="Li Y.-Z."/>
        </authorList>
    </citation>
    <scope>NUCLEOTIDE SEQUENCE [LARGE SCALE GENOMIC DNA]</scope>
    <source>
        <strain evidence="1 2">So0011-07</strain>
    </source>
</reference>
<accession>A0A150S4W4</accession>
<dbReference type="InterPro" id="IPR029063">
    <property type="entry name" value="SAM-dependent_MTases_sf"/>
</dbReference>
<gene>
    <name evidence="1" type="ORF">BE17_45190</name>
</gene>
<proteinExistence type="predicted"/>
<evidence type="ECO:0000313" key="1">
    <source>
        <dbReference type="EMBL" id="KYF87494.1"/>
    </source>
</evidence>
<dbReference type="EMBL" id="JEMB01001437">
    <property type="protein sequence ID" value="KYF87494.1"/>
    <property type="molecule type" value="Genomic_DNA"/>
</dbReference>
<sequence>MEGTSRLVVEPPAPAARGNAALDWTLAFSDIKKHANTGGHERTEAKYCAPLEAARLCRQHVREAPSFHRVFDAVRA</sequence>
<evidence type="ECO:0000313" key="2">
    <source>
        <dbReference type="Proteomes" id="UP000075635"/>
    </source>
</evidence>
<protein>
    <submittedName>
        <fullName evidence="1">Uncharacterized protein</fullName>
    </submittedName>
</protein>
<organism evidence="1 2">
    <name type="scientific">Sorangium cellulosum</name>
    <name type="common">Polyangium cellulosum</name>
    <dbReference type="NCBI Taxonomy" id="56"/>
    <lineage>
        <taxon>Bacteria</taxon>
        <taxon>Pseudomonadati</taxon>
        <taxon>Myxococcota</taxon>
        <taxon>Polyangia</taxon>
        <taxon>Polyangiales</taxon>
        <taxon>Polyangiaceae</taxon>
        <taxon>Sorangium</taxon>
    </lineage>
</organism>
<comment type="caution">
    <text evidence="1">The sequence shown here is derived from an EMBL/GenBank/DDBJ whole genome shotgun (WGS) entry which is preliminary data.</text>
</comment>
<name>A0A150S4W4_SORCE</name>